<dbReference type="PRINTS" id="PR01438">
    <property type="entry name" value="UNVRSLSTRESS"/>
</dbReference>
<dbReference type="PANTHER" id="PTHR31964:SF113">
    <property type="entry name" value="USPA DOMAIN-CONTAINING PROTEIN"/>
    <property type="match status" value="1"/>
</dbReference>
<proteinExistence type="predicted"/>
<dbReference type="PANTHER" id="PTHR31964">
    <property type="entry name" value="ADENINE NUCLEOTIDE ALPHA HYDROLASES-LIKE SUPERFAMILY PROTEIN"/>
    <property type="match status" value="1"/>
</dbReference>
<feature type="domain" description="UspA" evidence="1">
    <location>
        <begin position="7"/>
        <end position="153"/>
    </location>
</feature>
<dbReference type="AlphaFoldDB" id="A0A0D6R347"/>
<reference evidence="2" key="1">
    <citation type="submission" date="2015-03" db="EMBL/GenBank/DDBJ databases">
        <title>A transcriptome of Araucaria cunninghamii, an australian fine timber species.</title>
        <authorList>
            <person name="Jing Yi C.J.Y."/>
            <person name="Yin San L.Y.S."/>
            <person name="Abdul Karim S.S."/>
            <person name="Wan Azmi N.N."/>
            <person name="Hercus R.R."/>
            <person name="Croft L.L."/>
        </authorList>
    </citation>
    <scope>NUCLEOTIDE SEQUENCE</scope>
    <source>
        <strain evidence="2">MI0301</strain>
        <tissue evidence="2">Leaf</tissue>
    </source>
</reference>
<dbReference type="CDD" id="cd23659">
    <property type="entry name" value="USP_At3g01520-like"/>
    <property type="match status" value="1"/>
</dbReference>
<dbReference type="Gene3D" id="3.40.50.620">
    <property type="entry name" value="HUPs"/>
    <property type="match status" value="1"/>
</dbReference>
<dbReference type="InterPro" id="IPR014729">
    <property type="entry name" value="Rossmann-like_a/b/a_fold"/>
</dbReference>
<dbReference type="InterPro" id="IPR006015">
    <property type="entry name" value="Universal_stress_UspA"/>
</dbReference>
<dbReference type="EMBL" id="GCKF01037779">
    <property type="protein sequence ID" value="JAG96330.1"/>
    <property type="molecule type" value="Transcribed_RNA"/>
</dbReference>
<sequence>MEGVRGRRVLVAVDDSEQSMYALKWAVDHLQLSCNDTLVLCHVKRLPVAYEGLGGPAFVLTPEVALALEKYQDRIAQDVMKKAREICSGSNVKVEEKIVSGDARESLCEAVKNFEADFLVIGSHGYGAIKRAVLGSVSDYCAHHAKCPVLIVRKPHHHH</sequence>
<evidence type="ECO:0000313" key="2">
    <source>
        <dbReference type="EMBL" id="JAG96330.1"/>
    </source>
</evidence>
<dbReference type="EMBL" id="GCKF01037778">
    <property type="protein sequence ID" value="JAG96331.1"/>
    <property type="molecule type" value="Transcribed_RNA"/>
</dbReference>
<name>A0A0D6R347_ARACU</name>
<evidence type="ECO:0000259" key="1">
    <source>
        <dbReference type="Pfam" id="PF00582"/>
    </source>
</evidence>
<dbReference type="Pfam" id="PF00582">
    <property type="entry name" value="Usp"/>
    <property type="match status" value="1"/>
</dbReference>
<dbReference type="SUPFAM" id="SSF52402">
    <property type="entry name" value="Adenine nucleotide alpha hydrolases-like"/>
    <property type="match status" value="1"/>
</dbReference>
<protein>
    <recommendedName>
        <fullName evidence="1">UspA domain-containing protein</fullName>
    </recommendedName>
</protein>
<accession>A0A0D6R347</accession>
<dbReference type="InterPro" id="IPR006016">
    <property type="entry name" value="UspA"/>
</dbReference>
<organism evidence="2">
    <name type="scientific">Araucaria cunninghamii</name>
    <name type="common">Hoop pine</name>
    <name type="synonym">Moreton Bay pine</name>
    <dbReference type="NCBI Taxonomy" id="56994"/>
    <lineage>
        <taxon>Eukaryota</taxon>
        <taxon>Viridiplantae</taxon>
        <taxon>Streptophyta</taxon>
        <taxon>Embryophyta</taxon>
        <taxon>Tracheophyta</taxon>
        <taxon>Spermatophyta</taxon>
        <taxon>Pinopsida</taxon>
        <taxon>Pinidae</taxon>
        <taxon>Conifers II</taxon>
        <taxon>Araucariales</taxon>
        <taxon>Araucariaceae</taxon>
        <taxon>Araucaria</taxon>
    </lineage>
</organism>